<dbReference type="GO" id="GO:0015645">
    <property type="term" value="F:fatty acid ligase activity"/>
    <property type="evidence" value="ECO:0007669"/>
    <property type="project" value="TreeGrafter"/>
</dbReference>
<dbReference type="RefSeq" id="WP_127061034.1">
    <property type="nucleotide sequence ID" value="NZ_RZHF01000008.1"/>
</dbReference>
<feature type="domain" description="AMP-binding enzyme C-terminal" evidence="6">
    <location>
        <begin position="452"/>
        <end position="529"/>
    </location>
</feature>
<dbReference type="OrthoDB" id="9803968at2"/>
<evidence type="ECO:0000259" key="6">
    <source>
        <dbReference type="Pfam" id="PF13193"/>
    </source>
</evidence>
<evidence type="ECO:0000313" key="7">
    <source>
        <dbReference type="EMBL" id="RUR32667.1"/>
    </source>
</evidence>
<dbReference type="GO" id="GO:0005524">
    <property type="term" value="F:ATP binding"/>
    <property type="evidence" value="ECO:0007669"/>
    <property type="project" value="UniProtKB-KW"/>
</dbReference>
<dbReference type="InterPro" id="IPR020845">
    <property type="entry name" value="AMP-binding_CS"/>
</dbReference>
<organism evidence="7 8">
    <name type="scientific">Vreelandella nanhaiensis</name>
    <dbReference type="NCBI Taxonomy" id="1258546"/>
    <lineage>
        <taxon>Bacteria</taxon>
        <taxon>Pseudomonadati</taxon>
        <taxon>Pseudomonadota</taxon>
        <taxon>Gammaproteobacteria</taxon>
        <taxon>Oceanospirillales</taxon>
        <taxon>Halomonadaceae</taxon>
        <taxon>Vreelandella</taxon>
    </lineage>
</organism>
<dbReference type="EMBL" id="RZHF01000008">
    <property type="protein sequence ID" value="RUR32667.1"/>
    <property type="molecule type" value="Genomic_DNA"/>
</dbReference>
<name>A0A3S0WA72_9GAMM</name>
<accession>A0A3S0WA72</accession>
<evidence type="ECO:0000256" key="4">
    <source>
        <dbReference type="ARBA" id="ARBA00022840"/>
    </source>
</evidence>
<dbReference type="InterPro" id="IPR042099">
    <property type="entry name" value="ANL_N_sf"/>
</dbReference>
<evidence type="ECO:0000313" key="8">
    <source>
        <dbReference type="Proteomes" id="UP000287023"/>
    </source>
</evidence>
<dbReference type="PANTHER" id="PTHR43605:SF10">
    <property type="entry name" value="ACYL-COA SYNTHETASE MEDIUM CHAIN FAMILY MEMBER 3"/>
    <property type="match status" value="1"/>
</dbReference>
<feature type="domain" description="AMP-dependent synthetase/ligase" evidence="5">
    <location>
        <begin position="33"/>
        <end position="401"/>
    </location>
</feature>
<dbReference type="GO" id="GO:0006633">
    <property type="term" value="P:fatty acid biosynthetic process"/>
    <property type="evidence" value="ECO:0007669"/>
    <property type="project" value="TreeGrafter"/>
</dbReference>
<sequence length="538" mass="59021">MIGSATTYNEIANSFLWPCDERLNIAEVCCDRWASDPGRIALIEVDEQGENQEISFAVLQSMANRLANSLVNQGVSVGDRVGIYLPQCAETAYSHIACYKLGAIAVPLFSLFGPDALLHRMQDCQMSTVITDARGLERLAGIHASLDHLTVIYSIDDGAGSLGALDLHSELEGCSDQFETRNSLAIDPAVIVYTSGTTGSSKGAVHGHNVLIGHIPGVQVSHDLFPQQDDIMWSPADWAWIGGLFDVLLPSLYFGIPVVARRMLKFNAEEAFTLIERYGIRNMFLPPTALKMMRQVESPEKRWDLKVRSIASGGEALGEELLDWGKRVFGLTINEFYGQTECNVVVSSCGCLGVHRPGSIGKAVPGHGVAIVDNDGRVLGPNEIGNIAVRSPDPVMFLEYWGSPDATRAKFVGEWLLTGDMGRQDEDGYFEFFGRDDDVITSAGYRIGPAPIENCLLRHPAVRMVAVVGKPDALRTEIVKAFVVLSKSYMVTEELSNELKNHVKRNLAAHEYPREIVFIDELPQTATGKIVRSKLRNL</sequence>
<dbReference type="AlphaFoldDB" id="A0A3S0WA72"/>
<dbReference type="InterPro" id="IPR000873">
    <property type="entry name" value="AMP-dep_synth/lig_dom"/>
</dbReference>
<keyword evidence="8" id="KW-1185">Reference proteome</keyword>
<dbReference type="FunFam" id="3.30.300.30:FF:000005">
    <property type="entry name" value="Acyl-coenzyme A synthetase ACSM5, mitochondrial"/>
    <property type="match status" value="1"/>
</dbReference>
<dbReference type="GO" id="GO:0004321">
    <property type="term" value="F:fatty-acyl-CoA synthase activity"/>
    <property type="evidence" value="ECO:0007669"/>
    <property type="project" value="TreeGrafter"/>
</dbReference>
<dbReference type="InterPro" id="IPR045851">
    <property type="entry name" value="AMP-bd_C_sf"/>
</dbReference>
<dbReference type="GO" id="GO:0016405">
    <property type="term" value="F:CoA-ligase activity"/>
    <property type="evidence" value="ECO:0007669"/>
    <property type="project" value="UniProtKB-ARBA"/>
</dbReference>
<evidence type="ECO:0000256" key="1">
    <source>
        <dbReference type="ARBA" id="ARBA00006432"/>
    </source>
</evidence>
<dbReference type="GO" id="GO:0006637">
    <property type="term" value="P:acyl-CoA metabolic process"/>
    <property type="evidence" value="ECO:0007669"/>
    <property type="project" value="TreeGrafter"/>
</dbReference>
<keyword evidence="3" id="KW-0547">Nucleotide-binding</keyword>
<dbReference type="InterPro" id="IPR049515">
    <property type="entry name" value="MACS_put"/>
</dbReference>
<dbReference type="PANTHER" id="PTHR43605">
    <property type="entry name" value="ACYL-COENZYME A SYNTHETASE"/>
    <property type="match status" value="1"/>
</dbReference>
<evidence type="ECO:0000256" key="2">
    <source>
        <dbReference type="ARBA" id="ARBA00022598"/>
    </source>
</evidence>
<reference evidence="7 8" key="1">
    <citation type="submission" date="2018-12" db="EMBL/GenBank/DDBJ databases">
        <title>three novel Halomonas strain isolated from plants.</title>
        <authorList>
            <person name="Sun C."/>
        </authorList>
    </citation>
    <scope>NUCLEOTIDE SEQUENCE [LARGE SCALE GENOMIC DNA]</scope>
    <source>
        <strain evidence="7 8">JCM 18142</strain>
    </source>
</reference>
<protein>
    <submittedName>
        <fullName evidence="7">AMP-dependent synthetase</fullName>
    </submittedName>
</protein>
<dbReference type="Proteomes" id="UP000287023">
    <property type="component" value="Unassembled WGS sequence"/>
</dbReference>
<proteinExistence type="inferred from homology"/>
<evidence type="ECO:0000256" key="3">
    <source>
        <dbReference type="ARBA" id="ARBA00022741"/>
    </source>
</evidence>
<comment type="caution">
    <text evidence="7">The sequence shown here is derived from an EMBL/GenBank/DDBJ whole genome shotgun (WGS) entry which is preliminary data.</text>
</comment>
<keyword evidence="4" id="KW-0067">ATP-binding</keyword>
<dbReference type="InterPro" id="IPR051087">
    <property type="entry name" value="Mitochondrial_ACSM"/>
</dbReference>
<evidence type="ECO:0000259" key="5">
    <source>
        <dbReference type="Pfam" id="PF00501"/>
    </source>
</evidence>
<dbReference type="CDD" id="cd05971">
    <property type="entry name" value="MACS_like_3"/>
    <property type="match status" value="1"/>
</dbReference>
<dbReference type="SUPFAM" id="SSF56801">
    <property type="entry name" value="Acetyl-CoA synthetase-like"/>
    <property type="match status" value="1"/>
</dbReference>
<dbReference type="Gene3D" id="3.30.300.30">
    <property type="match status" value="1"/>
</dbReference>
<keyword evidence="2" id="KW-0436">Ligase</keyword>
<dbReference type="InterPro" id="IPR025110">
    <property type="entry name" value="AMP-bd_C"/>
</dbReference>
<comment type="similarity">
    <text evidence="1">Belongs to the ATP-dependent AMP-binding enzyme family.</text>
</comment>
<gene>
    <name evidence="7" type="ORF">ELY38_07575</name>
</gene>
<dbReference type="Pfam" id="PF13193">
    <property type="entry name" value="AMP-binding_C"/>
    <property type="match status" value="1"/>
</dbReference>
<dbReference type="PROSITE" id="PS00455">
    <property type="entry name" value="AMP_BINDING"/>
    <property type="match status" value="1"/>
</dbReference>
<dbReference type="Pfam" id="PF00501">
    <property type="entry name" value="AMP-binding"/>
    <property type="match status" value="1"/>
</dbReference>
<dbReference type="Gene3D" id="3.40.50.12780">
    <property type="entry name" value="N-terminal domain of ligase-like"/>
    <property type="match status" value="1"/>
</dbReference>